<keyword evidence="2" id="KW-0472">Membrane</keyword>
<keyword evidence="4" id="KW-1185">Reference proteome</keyword>
<evidence type="ECO:0000256" key="2">
    <source>
        <dbReference type="SAM" id="Phobius"/>
    </source>
</evidence>
<evidence type="ECO:0000313" key="3">
    <source>
        <dbReference type="EMBL" id="MBC8587670.1"/>
    </source>
</evidence>
<protein>
    <recommendedName>
        <fullName evidence="5">ABC transporter permease</fullName>
    </recommendedName>
</protein>
<evidence type="ECO:0008006" key="5">
    <source>
        <dbReference type="Google" id="ProtNLM"/>
    </source>
</evidence>
<reference evidence="3" key="1">
    <citation type="submission" date="2020-08" db="EMBL/GenBank/DDBJ databases">
        <title>Genome public.</title>
        <authorList>
            <person name="Liu C."/>
            <person name="Sun Q."/>
        </authorList>
    </citation>
    <scope>NUCLEOTIDE SEQUENCE</scope>
    <source>
        <strain evidence="3">BX21</strain>
    </source>
</reference>
<evidence type="ECO:0000256" key="1">
    <source>
        <dbReference type="SAM" id="Coils"/>
    </source>
</evidence>
<dbReference type="EMBL" id="JACRTG010000016">
    <property type="protein sequence ID" value="MBC8587670.1"/>
    <property type="molecule type" value="Genomic_DNA"/>
</dbReference>
<feature type="transmembrane region" description="Helical" evidence="2">
    <location>
        <begin position="133"/>
        <end position="156"/>
    </location>
</feature>
<keyword evidence="1" id="KW-0175">Coiled coil</keyword>
<gene>
    <name evidence="3" type="ORF">H8707_05380</name>
</gene>
<feature type="transmembrane region" description="Helical" evidence="2">
    <location>
        <begin position="97"/>
        <end position="121"/>
    </location>
</feature>
<sequence length="260" mass="30025">MIYAFLGWCLEVSYHVVKSKKFINRGFLNGPVCPIYGVGMVILIFFLTPLSNNFLLLFIGSVLLTSMLEFITGFVLEKIFHDKWWNYSQEPFNIKGYICLTFSIAWGLGAILILNIVHPMITVLVSFLQNKIGLLLLILVSGCFIADFIITVSGILEIKKKLKILEEIAENLQSYSEDVGEYIYKGMTLAIKTKENIKTKLDEQKLEIEDNFNDSKQKIEELKMKYESIKKEKSFVHKRLEEAFPNIKKKLDKIDHHKND</sequence>
<feature type="coiled-coil region" evidence="1">
    <location>
        <begin position="205"/>
        <end position="239"/>
    </location>
</feature>
<comment type="caution">
    <text evidence="3">The sequence shown here is derived from an EMBL/GenBank/DDBJ whole genome shotgun (WGS) entry which is preliminary data.</text>
</comment>
<accession>A0A926IJW6</accession>
<feature type="transmembrane region" description="Helical" evidence="2">
    <location>
        <begin position="54"/>
        <end position="76"/>
    </location>
</feature>
<evidence type="ECO:0000313" key="4">
    <source>
        <dbReference type="Proteomes" id="UP000601171"/>
    </source>
</evidence>
<proteinExistence type="predicted"/>
<feature type="transmembrane region" description="Helical" evidence="2">
    <location>
        <begin position="27"/>
        <end position="48"/>
    </location>
</feature>
<dbReference type="InterPro" id="IPR010540">
    <property type="entry name" value="CmpB_TMEM229"/>
</dbReference>
<dbReference type="AlphaFoldDB" id="A0A926IJW6"/>
<dbReference type="Proteomes" id="UP000601171">
    <property type="component" value="Unassembled WGS sequence"/>
</dbReference>
<name>A0A926IJW6_9FIRM</name>
<dbReference type="Pfam" id="PF06541">
    <property type="entry name" value="ABC_trans_CmpB"/>
    <property type="match status" value="1"/>
</dbReference>
<organism evidence="3 4">
    <name type="scientific">Paratissierella segnis</name>
    <dbReference type="NCBI Taxonomy" id="2763679"/>
    <lineage>
        <taxon>Bacteria</taxon>
        <taxon>Bacillati</taxon>
        <taxon>Bacillota</taxon>
        <taxon>Tissierellia</taxon>
        <taxon>Tissierellales</taxon>
        <taxon>Tissierellaceae</taxon>
        <taxon>Paratissierella</taxon>
    </lineage>
</organism>
<keyword evidence="2" id="KW-0812">Transmembrane</keyword>
<keyword evidence="2" id="KW-1133">Transmembrane helix</keyword>